<reference evidence="1" key="3">
    <citation type="submission" date="2020-06" db="EMBL/GenBank/DDBJ databases">
        <title>Helianthus annuus Genome sequencing and assembly Release 2.</title>
        <authorList>
            <person name="Gouzy J."/>
            <person name="Langlade N."/>
            <person name="Munos S."/>
        </authorList>
    </citation>
    <scope>NUCLEOTIDE SEQUENCE</scope>
    <source>
        <tissue evidence="1">Leaves</tissue>
    </source>
</reference>
<name>A0A251U2P3_HELAN</name>
<gene>
    <name evidence="2" type="ORF">HannXRQ_Chr09g0272601</name>
    <name evidence="1" type="ORF">HanXRQr2_Chr09g0411121</name>
</gene>
<dbReference type="EMBL" id="CM007898">
    <property type="protein sequence ID" value="OTG16551.1"/>
    <property type="molecule type" value="Genomic_DNA"/>
</dbReference>
<reference evidence="2" key="2">
    <citation type="submission" date="2017-02" db="EMBL/GenBank/DDBJ databases">
        <title>Sunflower complete genome.</title>
        <authorList>
            <person name="Langlade N."/>
            <person name="Munos S."/>
        </authorList>
    </citation>
    <scope>NUCLEOTIDE SEQUENCE [LARGE SCALE GENOMIC DNA]</scope>
    <source>
        <tissue evidence="2">Leaves</tissue>
    </source>
</reference>
<evidence type="ECO:0000313" key="2">
    <source>
        <dbReference type="EMBL" id="OTG16551.1"/>
    </source>
</evidence>
<reference evidence="1 3" key="1">
    <citation type="journal article" date="2017" name="Nature">
        <title>The sunflower genome provides insights into oil metabolism, flowering and Asterid evolution.</title>
        <authorList>
            <person name="Badouin H."/>
            <person name="Gouzy J."/>
            <person name="Grassa C.J."/>
            <person name="Murat F."/>
            <person name="Staton S.E."/>
            <person name="Cottret L."/>
            <person name="Lelandais-Briere C."/>
            <person name="Owens G.L."/>
            <person name="Carrere S."/>
            <person name="Mayjonade B."/>
            <person name="Legrand L."/>
            <person name="Gill N."/>
            <person name="Kane N.C."/>
            <person name="Bowers J.E."/>
            <person name="Hubner S."/>
            <person name="Bellec A."/>
            <person name="Berard A."/>
            <person name="Berges H."/>
            <person name="Blanchet N."/>
            <person name="Boniface M.C."/>
            <person name="Brunel D."/>
            <person name="Catrice O."/>
            <person name="Chaidir N."/>
            <person name="Claudel C."/>
            <person name="Donnadieu C."/>
            <person name="Faraut T."/>
            <person name="Fievet G."/>
            <person name="Helmstetter N."/>
            <person name="King M."/>
            <person name="Knapp S.J."/>
            <person name="Lai Z."/>
            <person name="Le Paslier M.C."/>
            <person name="Lippi Y."/>
            <person name="Lorenzon L."/>
            <person name="Mandel J.R."/>
            <person name="Marage G."/>
            <person name="Marchand G."/>
            <person name="Marquand E."/>
            <person name="Bret-Mestries E."/>
            <person name="Morien E."/>
            <person name="Nambeesan S."/>
            <person name="Nguyen T."/>
            <person name="Pegot-Espagnet P."/>
            <person name="Pouilly N."/>
            <person name="Raftis F."/>
            <person name="Sallet E."/>
            <person name="Schiex T."/>
            <person name="Thomas J."/>
            <person name="Vandecasteele C."/>
            <person name="Vares D."/>
            <person name="Vear F."/>
            <person name="Vautrin S."/>
            <person name="Crespi M."/>
            <person name="Mangin B."/>
            <person name="Burke J.M."/>
            <person name="Salse J."/>
            <person name="Munos S."/>
            <person name="Vincourt P."/>
            <person name="Rieseberg L.H."/>
            <person name="Langlade N.B."/>
        </authorList>
    </citation>
    <scope>NUCLEOTIDE SEQUENCE [LARGE SCALE GENOMIC DNA]</scope>
    <source>
        <strain evidence="3">cv. SF193</strain>
        <tissue evidence="1">Leaves</tissue>
    </source>
</reference>
<keyword evidence="3" id="KW-1185">Reference proteome</keyword>
<organism evidence="2 3">
    <name type="scientific">Helianthus annuus</name>
    <name type="common">Common sunflower</name>
    <dbReference type="NCBI Taxonomy" id="4232"/>
    <lineage>
        <taxon>Eukaryota</taxon>
        <taxon>Viridiplantae</taxon>
        <taxon>Streptophyta</taxon>
        <taxon>Embryophyta</taxon>
        <taxon>Tracheophyta</taxon>
        <taxon>Spermatophyta</taxon>
        <taxon>Magnoliopsida</taxon>
        <taxon>eudicotyledons</taxon>
        <taxon>Gunneridae</taxon>
        <taxon>Pentapetalae</taxon>
        <taxon>asterids</taxon>
        <taxon>campanulids</taxon>
        <taxon>Asterales</taxon>
        <taxon>Asteraceae</taxon>
        <taxon>Asteroideae</taxon>
        <taxon>Heliantheae alliance</taxon>
        <taxon>Heliantheae</taxon>
        <taxon>Helianthus</taxon>
    </lineage>
</organism>
<sequence length="68" mass="7841">MIHQETQRFRRNSSICINRIRVSVCFCTLKQSGSIVQFINTIVIRVSVCFCTLKQSGSIIQLINTIMY</sequence>
<accession>A0A251U2P3</accession>
<protein>
    <submittedName>
        <fullName evidence="2">Uncharacterized protein</fullName>
    </submittedName>
</protein>
<dbReference type="AlphaFoldDB" id="A0A251U2P3"/>
<dbReference type="Gramene" id="mRNA:HanXRQr2_Chr09g0411121">
    <property type="protein sequence ID" value="mRNA:HanXRQr2_Chr09g0411121"/>
    <property type="gene ID" value="HanXRQr2_Chr09g0411121"/>
</dbReference>
<dbReference type="EMBL" id="MNCJ02000324">
    <property type="protein sequence ID" value="KAF5792892.1"/>
    <property type="molecule type" value="Genomic_DNA"/>
</dbReference>
<evidence type="ECO:0000313" key="1">
    <source>
        <dbReference type="EMBL" id="KAF5792892.1"/>
    </source>
</evidence>
<proteinExistence type="predicted"/>
<dbReference type="InParanoid" id="A0A251U2P3"/>
<evidence type="ECO:0000313" key="3">
    <source>
        <dbReference type="Proteomes" id="UP000215914"/>
    </source>
</evidence>
<dbReference type="Proteomes" id="UP000215914">
    <property type="component" value="Chromosome 9"/>
</dbReference>